<dbReference type="OrthoDB" id="5099850at2759"/>
<reference evidence="2" key="3">
    <citation type="submission" date="2011-03" db="EMBL/GenBank/DDBJ databases">
        <title>Annotation of Magnaporthe poae ATCC 64411.</title>
        <authorList>
            <person name="Ma L.-J."/>
            <person name="Dead R."/>
            <person name="Young S.K."/>
            <person name="Zeng Q."/>
            <person name="Gargeya S."/>
            <person name="Fitzgerald M."/>
            <person name="Haas B."/>
            <person name="Abouelleil A."/>
            <person name="Alvarado L."/>
            <person name="Arachchi H.M."/>
            <person name="Berlin A."/>
            <person name="Brown A."/>
            <person name="Chapman S.B."/>
            <person name="Chen Z."/>
            <person name="Dunbar C."/>
            <person name="Freedman E."/>
            <person name="Gearin G."/>
            <person name="Gellesch M."/>
            <person name="Goldberg J."/>
            <person name="Griggs A."/>
            <person name="Gujja S."/>
            <person name="Heiman D."/>
            <person name="Howarth C."/>
            <person name="Larson L."/>
            <person name="Lui A."/>
            <person name="MacDonald P.J.P."/>
            <person name="Mehta T."/>
            <person name="Montmayeur A."/>
            <person name="Murphy C."/>
            <person name="Neiman D."/>
            <person name="Pearson M."/>
            <person name="Priest M."/>
            <person name="Roberts A."/>
            <person name="Saif S."/>
            <person name="Shea T."/>
            <person name="Shenoy N."/>
            <person name="Sisk P."/>
            <person name="Stolte C."/>
            <person name="Sykes S."/>
            <person name="Yandava C."/>
            <person name="Wortman J."/>
            <person name="Nusbaum C."/>
            <person name="Birren B."/>
        </authorList>
    </citation>
    <scope>NUCLEOTIDE SEQUENCE</scope>
    <source>
        <strain evidence="2">ATCC 64411</strain>
    </source>
</reference>
<evidence type="ECO:0000313" key="4">
    <source>
        <dbReference type="Proteomes" id="UP000011715"/>
    </source>
</evidence>
<sequence>MEKVLAEAKTTNTAALSPPRDDGFASQKTAAAPPHRSHVPTMGELLAEGVVKKTLAQAPFYPLVPAGHKGVVSNATGSEVHASGYGTPQAAFEATAPSLDDRADEDTLVWSTNGTLEELFDDVVGNANEYFGLDAKGSALAAMPGCCGGCGRQGHTPAECVKGTEIGDIMGCPLCNTVAHGVDSCRRFRELDNTSKMELLIRRRGHKQCIRSLTPWTDLLSVYEARYGKEQAAWLPLTRPLAVKFQNMRQHLHEAYQYGEGDAGLMEDPITKNLDAVRAAIATGWRFEFEPAGMKRLRIYIQHHKHQVAHAESVKEARAQRQRRMANIEAIFDRAQPYVKLQLR</sequence>
<dbReference type="VEuPathDB" id="FungiDB:MAPG_04872"/>
<evidence type="ECO:0000313" key="2">
    <source>
        <dbReference type="EMBL" id="KLU85852.1"/>
    </source>
</evidence>
<organism evidence="3 4">
    <name type="scientific">Magnaporthiopsis poae (strain ATCC 64411 / 73-15)</name>
    <name type="common">Kentucky bluegrass fungus</name>
    <name type="synonym">Magnaporthe poae</name>
    <dbReference type="NCBI Taxonomy" id="644358"/>
    <lineage>
        <taxon>Eukaryota</taxon>
        <taxon>Fungi</taxon>
        <taxon>Dikarya</taxon>
        <taxon>Ascomycota</taxon>
        <taxon>Pezizomycotina</taxon>
        <taxon>Sordariomycetes</taxon>
        <taxon>Sordariomycetidae</taxon>
        <taxon>Magnaporthales</taxon>
        <taxon>Magnaporthaceae</taxon>
        <taxon>Magnaporthiopsis</taxon>
    </lineage>
</organism>
<name>A0A0C4DXW5_MAGP6</name>
<reference evidence="3" key="4">
    <citation type="journal article" date="2015" name="G3 (Bethesda)">
        <title>Genome sequences of three phytopathogenic species of the Magnaporthaceae family of fungi.</title>
        <authorList>
            <person name="Okagaki L.H."/>
            <person name="Nunes C.C."/>
            <person name="Sailsbery J."/>
            <person name="Clay B."/>
            <person name="Brown D."/>
            <person name="John T."/>
            <person name="Oh Y."/>
            <person name="Young N."/>
            <person name="Fitzgerald M."/>
            <person name="Haas B.J."/>
            <person name="Zeng Q."/>
            <person name="Young S."/>
            <person name="Adiconis X."/>
            <person name="Fan L."/>
            <person name="Levin J.Z."/>
            <person name="Mitchell T.K."/>
            <person name="Okubara P.A."/>
            <person name="Farman M.L."/>
            <person name="Kohn L.M."/>
            <person name="Birren B."/>
            <person name="Ma L.-J."/>
            <person name="Dean R.A."/>
        </authorList>
    </citation>
    <scope>NUCLEOTIDE SEQUENCE</scope>
    <source>
        <strain evidence="3">ATCC 64411 / 73-15</strain>
    </source>
</reference>
<evidence type="ECO:0000256" key="1">
    <source>
        <dbReference type="SAM" id="MobiDB-lite"/>
    </source>
</evidence>
<dbReference type="STRING" id="644358.A0A0C4DXW5"/>
<dbReference type="EMBL" id="ADBL01001137">
    <property type="status" value="NOT_ANNOTATED_CDS"/>
    <property type="molecule type" value="Genomic_DNA"/>
</dbReference>
<reference evidence="2" key="2">
    <citation type="submission" date="2010-05" db="EMBL/GenBank/DDBJ databases">
        <title>The Genome Sequence of Magnaporthe poae strain ATCC 64411.</title>
        <authorList>
            <consortium name="The Broad Institute Genome Sequencing Platform"/>
            <consortium name="Broad Institute Genome Sequencing Center for Infectious Disease"/>
            <person name="Ma L.-J."/>
            <person name="Dead R."/>
            <person name="Young S."/>
            <person name="Zeng Q."/>
            <person name="Koehrsen M."/>
            <person name="Alvarado L."/>
            <person name="Berlin A."/>
            <person name="Chapman S.B."/>
            <person name="Chen Z."/>
            <person name="Freedman E."/>
            <person name="Gellesch M."/>
            <person name="Goldberg J."/>
            <person name="Griggs A."/>
            <person name="Gujja S."/>
            <person name="Heilman E.R."/>
            <person name="Heiman D."/>
            <person name="Hepburn T."/>
            <person name="Howarth C."/>
            <person name="Jen D."/>
            <person name="Larson L."/>
            <person name="Mehta T."/>
            <person name="Neiman D."/>
            <person name="Pearson M."/>
            <person name="Roberts A."/>
            <person name="Saif S."/>
            <person name="Shea T."/>
            <person name="Shenoy N."/>
            <person name="Sisk P."/>
            <person name="Stolte C."/>
            <person name="Sykes S."/>
            <person name="Walk T."/>
            <person name="White J."/>
            <person name="Yandava C."/>
            <person name="Haas B."/>
            <person name="Nusbaum C."/>
            <person name="Birren B."/>
        </authorList>
    </citation>
    <scope>NUCLEOTIDE SEQUENCE</scope>
    <source>
        <strain evidence="2">ATCC 64411</strain>
    </source>
</reference>
<accession>A0A0C4DXW5</accession>
<dbReference type="EMBL" id="GL876969">
    <property type="protein sequence ID" value="KLU85852.1"/>
    <property type="molecule type" value="Genomic_DNA"/>
</dbReference>
<evidence type="ECO:0000313" key="3">
    <source>
        <dbReference type="EnsemblFungi" id="MAPG_04872T0"/>
    </source>
</evidence>
<dbReference type="EnsemblFungi" id="MAPG_04872T0">
    <property type="protein sequence ID" value="MAPG_04872T0"/>
    <property type="gene ID" value="MAPG_04872"/>
</dbReference>
<dbReference type="Proteomes" id="UP000011715">
    <property type="component" value="Unassembled WGS sequence"/>
</dbReference>
<proteinExistence type="predicted"/>
<protein>
    <submittedName>
        <fullName evidence="2 3">Uncharacterized protein</fullName>
    </submittedName>
</protein>
<dbReference type="eggNOG" id="ENOG502RBAQ">
    <property type="taxonomic scope" value="Eukaryota"/>
</dbReference>
<keyword evidence="4" id="KW-1185">Reference proteome</keyword>
<gene>
    <name evidence="2" type="ORF">MAPG_04872</name>
</gene>
<feature type="region of interest" description="Disordered" evidence="1">
    <location>
        <begin position="1"/>
        <end position="38"/>
    </location>
</feature>
<dbReference type="AlphaFoldDB" id="A0A0C4DXW5"/>
<reference evidence="3" key="5">
    <citation type="submission" date="2015-06" db="UniProtKB">
        <authorList>
            <consortium name="EnsemblFungi"/>
        </authorList>
    </citation>
    <scope>IDENTIFICATION</scope>
    <source>
        <strain evidence="3">ATCC 64411</strain>
    </source>
</reference>
<reference evidence="4" key="1">
    <citation type="submission" date="2010-05" db="EMBL/GenBank/DDBJ databases">
        <title>The genome sequence of Magnaporthe poae strain ATCC 64411.</title>
        <authorList>
            <person name="Ma L.-J."/>
            <person name="Dead R."/>
            <person name="Young S."/>
            <person name="Zeng Q."/>
            <person name="Koehrsen M."/>
            <person name="Alvarado L."/>
            <person name="Berlin A."/>
            <person name="Chapman S.B."/>
            <person name="Chen Z."/>
            <person name="Freedman E."/>
            <person name="Gellesch M."/>
            <person name="Goldberg J."/>
            <person name="Griggs A."/>
            <person name="Gujja S."/>
            <person name="Heilman E.R."/>
            <person name="Heiman D."/>
            <person name="Hepburn T."/>
            <person name="Howarth C."/>
            <person name="Jen D."/>
            <person name="Larson L."/>
            <person name="Mehta T."/>
            <person name="Neiman D."/>
            <person name="Pearson M."/>
            <person name="Roberts A."/>
            <person name="Saif S."/>
            <person name="Shea T."/>
            <person name="Shenoy N."/>
            <person name="Sisk P."/>
            <person name="Stolte C."/>
            <person name="Sykes S."/>
            <person name="Walk T."/>
            <person name="White J."/>
            <person name="Yandava C."/>
            <person name="Haas B."/>
            <person name="Nusbaum C."/>
            <person name="Birren B."/>
        </authorList>
    </citation>
    <scope>NUCLEOTIDE SEQUENCE [LARGE SCALE GENOMIC DNA]</scope>
    <source>
        <strain evidence="4">ATCC 64411 / 73-15</strain>
    </source>
</reference>